<dbReference type="EMBL" id="CSTD01000001">
    <property type="protein sequence ID" value="CPR10196.1"/>
    <property type="molecule type" value="Genomic_DNA"/>
</dbReference>
<dbReference type="GO" id="GO:0004499">
    <property type="term" value="F:N,N-dimethylaniline monooxygenase activity"/>
    <property type="evidence" value="ECO:0007669"/>
    <property type="project" value="InterPro"/>
</dbReference>
<gene>
    <name evidence="8" type="ORF">BN971_01759</name>
</gene>
<evidence type="ECO:0000313" key="8">
    <source>
        <dbReference type="EMBL" id="CPR10196.1"/>
    </source>
</evidence>
<dbReference type="InterPro" id="IPR050775">
    <property type="entry name" value="FAD-binding_Monooxygenases"/>
</dbReference>
<protein>
    <submittedName>
        <fullName evidence="8">Steroid monooxygenase</fullName>
    </submittedName>
</protein>
<dbReference type="PANTHER" id="PTHR43098">
    <property type="entry name" value="L-ORNITHINE N(5)-MONOOXYGENASE-RELATED"/>
    <property type="match status" value="1"/>
</dbReference>
<evidence type="ECO:0000256" key="1">
    <source>
        <dbReference type="ARBA" id="ARBA00001974"/>
    </source>
</evidence>
<keyword evidence="3" id="KW-0285">Flavoprotein</keyword>
<evidence type="ECO:0000256" key="2">
    <source>
        <dbReference type="ARBA" id="ARBA00010139"/>
    </source>
</evidence>
<dbReference type="RefSeq" id="WP_085183268.1">
    <property type="nucleotide sequence ID" value="NZ_CSTD01000001.1"/>
</dbReference>
<dbReference type="GO" id="GO:0050660">
    <property type="term" value="F:flavin adenine dinucleotide binding"/>
    <property type="evidence" value="ECO:0007669"/>
    <property type="project" value="InterPro"/>
</dbReference>
<dbReference type="Gene3D" id="3.50.50.60">
    <property type="entry name" value="FAD/NAD(P)-binding domain"/>
    <property type="match status" value="2"/>
</dbReference>
<dbReference type="Proteomes" id="UP000198875">
    <property type="component" value="Unassembled WGS sequence"/>
</dbReference>
<evidence type="ECO:0000256" key="6">
    <source>
        <dbReference type="ARBA" id="ARBA00023002"/>
    </source>
</evidence>
<reference evidence="8 9" key="1">
    <citation type="submission" date="2015-03" db="EMBL/GenBank/DDBJ databases">
        <authorList>
            <person name="Murphy D."/>
        </authorList>
    </citation>
    <scope>NUCLEOTIDE SEQUENCE [LARGE SCALE GENOMIC DNA]</scope>
    <source>
        <strain evidence="8 9">DSM 44277</strain>
    </source>
</reference>
<dbReference type="GO" id="GO:0050661">
    <property type="term" value="F:NADP binding"/>
    <property type="evidence" value="ECO:0007669"/>
    <property type="project" value="InterPro"/>
</dbReference>
<name>A0A0U0W8K0_MYCBE</name>
<keyword evidence="5" id="KW-0521">NADP</keyword>
<evidence type="ECO:0000256" key="5">
    <source>
        <dbReference type="ARBA" id="ARBA00022857"/>
    </source>
</evidence>
<evidence type="ECO:0000256" key="7">
    <source>
        <dbReference type="ARBA" id="ARBA00023033"/>
    </source>
</evidence>
<evidence type="ECO:0000256" key="4">
    <source>
        <dbReference type="ARBA" id="ARBA00022827"/>
    </source>
</evidence>
<organism evidence="8 9">
    <name type="scientific">Mycobacterium bohemicum DSM 44277</name>
    <dbReference type="NCBI Taxonomy" id="1236609"/>
    <lineage>
        <taxon>Bacteria</taxon>
        <taxon>Bacillati</taxon>
        <taxon>Actinomycetota</taxon>
        <taxon>Actinomycetes</taxon>
        <taxon>Mycobacteriales</taxon>
        <taxon>Mycobacteriaceae</taxon>
        <taxon>Mycobacterium</taxon>
    </lineage>
</organism>
<evidence type="ECO:0000313" key="9">
    <source>
        <dbReference type="Proteomes" id="UP000198875"/>
    </source>
</evidence>
<evidence type="ECO:0000256" key="3">
    <source>
        <dbReference type="ARBA" id="ARBA00022630"/>
    </source>
</evidence>
<comment type="cofactor">
    <cofactor evidence="1">
        <name>FAD</name>
        <dbReference type="ChEBI" id="CHEBI:57692"/>
    </cofactor>
</comment>
<sequence>MGGDDLRAAQRPGDAARWDALVIGAGFSGLYMLHRLRQLGLRTRVLEMAENVGGTWLFNRYPGARCDIESIEYSYSFCEEIQQEWVWTETLPAQPEIEAYLNFVADRLDLRRDIEFDTEVVAMAFDEDAGEWVVRTRAGAELRAAFVVAASGILSVPLEPDIPGMASFDGTSLFTSRWPRAGVDLVGKRVAVIGTGSTGVQLIPVVAQEALELYVFQRSPAYTLPWRVRRFEPGELDEMKARYGEIRAAQRAHPIGAARLSAFSVLFEMLGRPPLKSATREEQLRAIDENGVMGALNWGDIFFDIEANRMAAKLYGEAVARVVKDPDTAAALVPDHPFACKRPIIDFGYYETFNRDNVTLVDLRTAPITAVTPTGIRTARNAYELDVIIYATGFDAMTGALNRIDVRGRDGMSLRDFWAREGPLSYLGLAVAGFPNLFTIQGPASPSATTNFVAALEQHVEWIGDCLTYLRDNGIRTIEALPTAQQEWVDHTTALVAPTVLVHPSCNSWYNGGNVPGKKRMYMGYTGGIPEYRRRCDEIAAGGYTGFKLA</sequence>
<keyword evidence="4" id="KW-0274">FAD</keyword>
<dbReference type="SUPFAM" id="SSF51905">
    <property type="entry name" value="FAD/NAD(P)-binding domain"/>
    <property type="match status" value="3"/>
</dbReference>
<dbReference type="OrthoDB" id="5168853at2"/>
<dbReference type="InterPro" id="IPR020946">
    <property type="entry name" value="Flavin_mOase-like"/>
</dbReference>
<keyword evidence="7 8" id="KW-0503">Monooxygenase</keyword>
<dbReference type="Pfam" id="PF00743">
    <property type="entry name" value="FMO-like"/>
    <property type="match status" value="1"/>
</dbReference>
<dbReference type="InterPro" id="IPR036188">
    <property type="entry name" value="FAD/NAD-bd_sf"/>
</dbReference>
<comment type="similarity">
    <text evidence="2">Belongs to the FAD-binding monooxygenase family.</text>
</comment>
<dbReference type="PANTHER" id="PTHR43098:SF3">
    <property type="entry name" value="L-ORNITHINE N(5)-MONOOXYGENASE-RELATED"/>
    <property type="match status" value="1"/>
</dbReference>
<accession>A0A0U0W8K0</accession>
<keyword evidence="6" id="KW-0560">Oxidoreductase</keyword>
<dbReference type="AlphaFoldDB" id="A0A0U0W8K0"/>
<proteinExistence type="inferred from homology"/>